<gene>
    <name evidence="8" type="primary">KTR2</name>
    <name evidence="8" type="ORF">AWJ20_4243</name>
</gene>
<dbReference type="GO" id="GO:0016020">
    <property type="term" value="C:membrane"/>
    <property type="evidence" value="ECO:0007669"/>
    <property type="project" value="UniProtKB-SubCell"/>
</dbReference>
<sequence>MTEPSMEPIENSTAESVANKPSSSDNTDSIFKSTVDVGNEDQSSEGASSNTTENDPGSLQTEKAYLPKMFKLFIFLGIALVIFPPLALKFGHISGLSKSQDPHPPAETFRRILDLTYLPGAPIEEKNRTQIGTENAVMFMLVRNFEVQDALDSIRQIEDRFNRNYRYPWVFLNDDDFTEEVSRVPMRLLGQ</sequence>
<dbReference type="GO" id="GO:0006493">
    <property type="term" value="P:protein O-linked glycosylation"/>
    <property type="evidence" value="ECO:0007669"/>
    <property type="project" value="TreeGrafter"/>
</dbReference>
<comment type="similarity">
    <text evidence="2">Belongs to the glycosyltransferase 15 family.</text>
</comment>
<evidence type="ECO:0000256" key="5">
    <source>
        <dbReference type="ARBA" id="ARBA00022968"/>
    </source>
</evidence>
<organism evidence="8 9">
    <name type="scientific">Sugiyamaella lignohabitans</name>
    <dbReference type="NCBI Taxonomy" id="796027"/>
    <lineage>
        <taxon>Eukaryota</taxon>
        <taxon>Fungi</taxon>
        <taxon>Dikarya</taxon>
        <taxon>Ascomycota</taxon>
        <taxon>Saccharomycotina</taxon>
        <taxon>Dipodascomycetes</taxon>
        <taxon>Dipodascales</taxon>
        <taxon>Trichomonascaceae</taxon>
        <taxon>Sugiyamaella</taxon>
    </lineage>
</organism>
<dbReference type="Proteomes" id="UP000189580">
    <property type="component" value="Chromosome c"/>
</dbReference>
<dbReference type="SUPFAM" id="SSF53448">
    <property type="entry name" value="Nucleotide-diphospho-sugar transferases"/>
    <property type="match status" value="1"/>
</dbReference>
<dbReference type="Pfam" id="PF01793">
    <property type="entry name" value="Glyco_transf_15"/>
    <property type="match status" value="1"/>
</dbReference>
<feature type="region of interest" description="Disordered" evidence="6">
    <location>
        <begin position="1"/>
        <end position="59"/>
    </location>
</feature>
<evidence type="ECO:0000256" key="7">
    <source>
        <dbReference type="SAM" id="Phobius"/>
    </source>
</evidence>
<dbReference type="GO" id="GO:0000026">
    <property type="term" value="F:alpha-1,2-mannosyltransferase activity"/>
    <property type="evidence" value="ECO:0007669"/>
    <property type="project" value="TreeGrafter"/>
</dbReference>
<evidence type="ECO:0000256" key="3">
    <source>
        <dbReference type="ARBA" id="ARBA00022676"/>
    </source>
</evidence>
<comment type="subcellular location">
    <subcellularLocation>
        <location evidence="1">Membrane</location>
        <topology evidence="1">Single-pass type II membrane protein</topology>
    </subcellularLocation>
</comment>
<keyword evidence="5" id="KW-0735">Signal-anchor</keyword>
<evidence type="ECO:0000256" key="4">
    <source>
        <dbReference type="ARBA" id="ARBA00022679"/>
    </source>
</evidence>
<protein>
    <submittedName>
        <fullName evidence="8">Mannosyltransferase KTR2</fullName>
    </submittedName>
</protein>
<keyword evidence="7" id="KW-0472">Membrane</keyword>
<evidence type="ECO:0000313" key="9">
    <source>
        <dbReference type="Proteomes" id="UP000189580"/>
    </source>
</evidence>
<name>A0A167CAJ1_9ASCO</name>
<dbReference type="EMBL" id="CP014500">
    <property type="protein sequence ID" value="ANB11433.1"/>
    <property type="molecule type" value="Genomic_DNA"/>
</dbReference>
<dbReference type="GO" id="GO:0005794">
    <property type="term" value="C:Golgi apparatus"/>
    <property type="evidence" value="ECO:0007669"/>
    <property type="project" value="TreeGrafter"/>
</dbReference>
<keyword evidence="9" id="KW-1185">Reference proteome</keyword>
<reference evidence="8 9" key="1">
    <citation type="submission" date="2016-02" db="EMBL/GenBank/DDBJ databases">
        <title>Complete genome sequence and transcriptome regulation of the pentose utilising yeast Sugiyamaella lignohabitans.</title>
        <authorList>
            <person name="Bellasio M."/>
            <person name="Peymann A."/>
            <person name="Valli M."/>
            <person name="Sipitzky M."/>
            <person name="Graf A."/>
            <person name="Sauer M."/>
            <person name="Marx H."/>
            <person name="Mattanovich D."/>
        </authorList>
    </citation>
    <scope>NUCLEOTIDE SEQUENCE [LARGE SCALE GENOMIC DNA]</scope>
    <source>
        <strain evidence="8 9">CBS 10342</strain>
    </source>
</reference>
<dbReference type="InterPro" id="IPR002685">
    <property type="entry name" value="Glyco_trans_15"/>
</dbReference>
<dbReference type="AlphaFoldDB" id="A0A167CAJ1"/>
<accession>A0A167CAJ1</accession>
<dbReference type="InterPro" id="IPR029044">
    <property type="entry name" value="Nucleotide-diphossugar_trans"/>
</dbReference>
<evidence type="ECO:0000256" key="1">
    <source>
        <dbReference type="ARBA" id="ARBA00004606"/>
    </source>
</evidence>
<dbReference type="PANTHER" id="PTHR31121:SF10">
    <property type="entry name" value="MANNOSYLTRANSFERASE KTR2-RELATED"/>
    <property type="match status" value="1"/>
</dbReference>
<feature type="compositionally biased region" description="Polar residues" evidence="6">
    <location>
        <begin position="44"/>
        <end position="59"/>
    </location>
</feature>
<keyword evidence="3 8" id="KW-0328">Glycosyltransferase</keyword>
<keyword evidence="7" id="KW-1133">Transmembrane helix</keyword>
<dbReference type="GeneID" id="30036354"/>
<dbReference type="GO" id="GO:0000032">
    <property type="term" value="P:cell wall mannoprotein biosynthetic process"/>
    <property type="evidence" value="ECO:0007669"/>
    <property type="project" value="TreeGrafter"/>
</dbReference>
<keyword evidence="4 8" id="KW-0808">Transferase</keyword>
<dbReference type="GO" id="GO:0006487">
    <property type="term" value="P:protein N-linked glycosylation"/>
    <property type="evidence" value="ECO:0007669"/>
    <property type="project" value="TreeGrafter"/>
</dbReference>
<dbReference type="KEGG" id="slb:AWJ20_4243"/>
<proteinExistence type="inferred from homology"/>
<dbReference type="OrthoDB" id="439943at2759"/>
<feature type="transmembrane region" description="Helical" evidence="7">
    <location>
        <begin position="69"/>
        <end position="88"/>
    </location>
</feature>
<feature type="compositionally biased region" description="Polar residues" evidence="6">
    <location>
        <begin position="10"/>
        <end position="32"/>
    </location>
</feature>
<evidence type="ECO:0000256" key="2">
    <source>
        <dbReference type="ARBA" id="ARBA00007677"/>
    </source>
</evidence>
<dbReference type="RefSeq" id="XP_018733910.1">
    <property type="nucleotide sequence ID" value="XM_018881307.1"/>
</dbReference>
<evidence type="ECO:0000313" key="8">
    <source>
        <dbReference type="EMBL" id="ANB11433.1"/>
    </source>
</evidence>
<dbReference type="Gene3D" id="3.90.550.10">
    <property type="entry name" value="Spore Coat Polysaccharide Biosynthesis Protein SpsA, Chain A"/>
    <property type="match status" value="1"/>
</dbReference>
<dbReference type="PANTHER" id="PTHR31121">
    <property type="entry name" value="ALPHA-1,2 MANNOSYLTRANSFERASE KTR1"/>
    <property type="match status" value="1"/>
</dbReference>
<keyword evidence="7" id="KW-0812">Transmembrane</keyword>
<evidence type="ECO:0000256" key="6">
    <source>
        <dbReference type="SAM" id="MobiDB-lite"/>
    </source>
</evidence>